<gene>
    <name evidence="2" type="ORF">BTO20_37750</name>
</gene>
<dbReference type="AlphaFoldDB" id="A0A1Y0CH86"/>
<dbReference type="EMBL" id="CP020811">
    <property type="protein sequence ID" value="ART74367.1"/>
    <property type="molecule type" value="Genomic_DNA"/>
</dbReference>
<keyword evidence="1" id="KW-0812">Transmembrane</keyword>
<sequence length="176" mass="18687">MNVSAGISLADITRVDPQPWVGVQWFLVLIALGVVTALATGGLAVAFTAAYKGSTDSGTGKARSAFTEAAIWLAVGVLACIGWYFILGWALRHAQSWFSATLLTGVFLAAGLAAVWIVRHSAGRTTAGISLTVAVMIVGVIALVVWSADTGDRWNRWRHGWPSLDVPITLHDESVR</sequence>
<keyword evidence="1" id="KW-0472">Membrane</keyword>
<geneLocation type="plasmid" evidence="2 3">
    <name>unnamed2</name>
</geneLocation>
<protein>
    <submittedName>
        <fullName evidence="2">Uncharacterized protein</fullName>
    </submittedName>
</protein>
<feature type="transmembrane region" description="Helical" evidence="1">
    <location>
        <begin position="25"/>
        <end position="49"/>
    </location>
</feature>
<feature type="transmembrane region" description="Helical" evidence="1">
    <location>
        <begin position="97"/>
        <end position="117"/>
    </location>
</feature>
<reference evidence="2 3" key="1">
    <citation type="submission" date="2017-04" db="EMBL/GenBank/DDBJ databases">
        <title>Whole Genome Sequence of 1,4-Dioxane Degrading Bacterium Mycobacterium dioxanotrophicus PH-06.</title>
        <authorList>
            <person name="He Y."/>
        </authorList>
    </citation>
    <scope>NUCLEOTIDE SEQUENCE [LARGE SCALE GENOMIC DNA]</scope>
    <source>
        <strain evidence="2 3">PH-06</strain>
        <plasmid evidence="2 3">unnamed2</plasmid>
    </source>
</reference>
<keyword evidence="1" id="KW-1133">Transmembrane helix</keyword>
<accession>A0A1Y0CH86</accession>
<feature type="transmembrane region" description="Helical" evidence="1">
    <location>
        <begin position="129"/>
        <end position="148"/>
    </location>
</feature>
<evidence type="ECO:0000313" key="3">
    <source>
        <dbReference type="Proteomes" id="UP000195331"/>
    </source>
</evidence>
<dbReference type="RefSeq" id="WP_087083631.1">
    <property type="nucleotide sequence ID" value="NZ_CP020811.1"/>
</dbReference>
<evidence type="ECO:0000256" key="1">
    <source>
        <dbReference type="SAM" id="Phobius"/>
    </source>
</evidence>
<feature type="transmembrane region" description="Helical" evidence="1">
    <location>
        <begin position="70"/>
        <end position="91"/>
    </location>
</feature>
<proteinExistence type="predicted"/>
<name>A0A1Y0CH86_9MYCO</name>
<dbReference type="Proteomes" id="UP000195331">
    <property type="component" value="Plasmid unnamed2"/>
</dbReference>
<keyword evidence="2" id="KW-0614">Plasmid</keyword>
<keyword evidence="3" id="KW-1185">Reference proteome</keyword>
<evidence type="ECO:0000313" key="2">
    <source>
        <dbReference type="EMBL" id="ART74367.1"/>
    </source>
</evidence>
<organism evidence="2 3">
    <name type="scientific">Mycobacterium dioxanotrophicus</name>
    <dbReference type="NCBI Taxonomy" id="482462"/>
    <lineage>
        <taxon>Bacteria</taxon>
        <taxon>Bacillati</taxon>
        <taxon>Actinomycetota</taxon>
        <taxon>Actinomycetes</taxon>
        <taxon>Mycobacteriales</taxon>
        <taxon>Mycobacteriaceae</taxon>
        <taxon>Mycobacterium</taxon>
    </lineage>
</organism>
<dbReference type="KEGG" id="mdx:BTO20_37750"/>